<comment type="caution">
    <text evidence="1">The sequence shown here is derived from an EMBL/GenBank/DDBJ whole genome shotgun (WGS) entry which is preliminary data.</text>
</comment>
<proteinExistence type="predicted"/>
<dbReference type="SUPFAM" id="SSF53474">
    <property type="entry name" value="alpha/beta-Hydrolases"/>
    <property type="match status" value="1"/>
</dbReference>
<dbReference type="PANTHER" id="PTHR48098">
    <property type="entry name" value="ENTEROCHELIN ESTERASE-RELATED"/>
    <property type="match status" value="1"/>
</dbReference>
<accession>A0A9D1JCN3</accession>
<evidence type="ECO:0000313" key="1">
    <source>
        <dbReference type="EMBL" id="HIR87930.1"/>
    </source>
</evidence>
<dbReference type="PANTHER" id="PTHR48098:SF1">
    <property type="entry name" value="DIACYLGLYCEROL ACYLTRANSFERASE_MYCOLYLTRANSFERASE AG85A"/>
    <property type="match status" value="1"/>
</dbReference>
<reference evidence="1" key="1">
    <citation type="submission" date="2020-10" db="EMBL/GenBank/DDBJ databases">
        <authorList>
            <person name="Gilroy R."/>
        </authorList>
    </citation>
    <scope>NUCLEOTIDE SEQUENCE</scope>
    <source>
        <strain evidence="1">ChiW13-3771</strain>
    </source>
</reference>
<dbReference type="InterPro" id="IPR029058">
    <property type="entry name" value="AB_hydrolase_fold"/>
</dbReference>
<dbReference type="GO" id="GO:0016747">
    <property type="term" value="F:acyltransferase activity, transferring groups other than amino-acyl groups"/>
    <property type="evidence" value="ECO:0007669"/>
    <property type="project" value="TreeGrafter"/>
</dbReference>
<dbReference type="AlphaFoldDB" id="A0A9D1JCN3"/>
<gene>
    <name evidence="1" type="ORF">IAC96_03165</name>
</gene>
<dbReference type="InterPro" id="IPR000801">
    <property type="entry name" value="Esterase-like"/>
</dbReference>
<dbReference type="Proteomes" id="UP000824201">
    <property type="component" value="Unassembled WGS sequence"/>
</dbReference>
<evidence type="ECO:0000313" key="2">
    <source>
        <dbReference type="Proteomes" id="UP000824201"/>
    </source>
</evidence>
<dbReference type="Pfam" id="PF00756">
    <property type="entry name" value="Esterase"/>
    <property type="match status" value="1"/>
</dbReference>
<protein>
    <submittedName>
        <fullName evidence="1">Esterase family protein</fullName>
    </submittedName>
</protein>
<dbReference type="InterPro" id="IPR050583">
    <property type="entry name" value="Mycobacterial_A85_antigen"/>
</dbReference>
<dbReference type="EMBL" id="DVHN01000035">
    <property type="protein sequence ID" value="HIR87930.1"/>
    <property type="molecule type" value="Genomic_DNA"/>
</dbReference>
<sequence>MALLHVNFFSDVLGMCMNMDVILPQQTKNQIGMKGTRKDGKIPTLYLLHGMSDDHTIWQRRTSIERYVSEMGIAVIMPTTHLGWYTNTTYGLNYWTFISEELPMICRSFFANLSERREDTFVAGLSMGGYGAFKLALGASDTFGAAASLSGALNARRRETDSHARTQRTFWEGIFGPLDQIKGSSNDLMTLAEQLIQSGKPLPKLFMWCGTEDFLLEENEMMYQYFKEMGFDVTYTKGPGGHQWECWDEQIQNILKWLPIRSEKHE</sequence>
<reference evidence="1" key="2">
    <citation type="journal article" date="2021" name="PeerJ">
        <title>Extensive microbial diversity within the chicken gut microbiome revealed by metagenomics and culture.</title>
        <authorList>
            <person name="Gilroy R."/>
            <person name="Ravi A."/>
            <person name="Getino M."/>
            <person name="Pursley I."/>
            <person name="Horton D.L."/>
            <person name="Alikhan N.F."/>
            <person name="Baker D."/>
            <person name="Gharbi K."/>
            <person name="Hall N."/>
            <person name="Watson M."/>
            <person name="Adriaenssens E.M."/>
            <person name="Foster-Nyarko E."/>
            <person name="Jarju S."/>
            <person name="Secka A."/>
            <person name="Antonio M."/>
            <person name="Oren A."/>
            <person name="Chaudhuri R.R."/>
            <person name="La Ragione R."/>
            <person name="Hildebrand F."/>
            <person name="Pallen M.J."/>
        </authorList>
    </citation>
    <scope>NUCLEOTIDE SEQUENCE</scope>
    <source>
        <strain evidence="1">ChiW13-3771</strain>
    </source>
</reference>
<organism evidence="1 2">
    <name type="scientific">Candidatus Fimimorpha faecalis</name>
    <dbReference type="NCBI Taxonomy" id="2840824"/>
    <lineage>
        <taxon>Bacteria</taxon>
        <taxon>Bacillati</taxon>
        <taxon>Bacillota</taxon>
        <taxon>Clostridia</taxon>
        <taxon>Eubacteriales</taxon>
        <taxon>Candidatus Fimimorpha</taxon>
    </lineage>
</organism>
<name>A0A9D1JCN3_9FIRM</name>
<dbReference type="Gene3D" id="3.40.50.1820">
    <property type="entry name" value="alpha/beta hydrolase"/>
    <property type="match status" value="1"/>
</dbReference>